<feature type="chain" id="PRO_5016639294" evidence="2">
    <location>
        <begin position="25"/>
        <end position="174"/>
    </location>
</feature>
<evidence type="ECO:0000256" key="2">
    <source>
        <dbReference type="SAM" id="SignalP"/>
    </source>
</evidence>
<evidence type="ECO:0000313" key="3">
    <source>
        <dbReference type="EMBL" id="RFP61135.1"/>
    </source>
</evidence>
<sequence>MRTYVLSAAIVGLLGLGAIAPTIAQEHAHHAQPAPAAATPADHAHEHAQHAPDAAAAPAQRWATDAPLRKGMADIRGAVQALGHYEMGHMGPEQALEQVATIEQSIGYLIANCKLDPQADAALHGIIGQLGQGIAALKADPQDLAAIATLRNALQAYPRLFADPDWPLDAPAAE</sequence>
<name>A0A372DNI9_9GAMM</name>
<proteinExistence type="predicted"/>
<dbReference type="Proteomes" id="UP000262917">
    <property type="component" value="Unassembled WGS sequence"/>
</dbReference>
<dbReference type="RefSeq" id="WP_117202161.1">
    <property type="nucleotide sequence ID" value="NZ_JBHTBK010000031.1"/>
</dbReference>
<accession>A0A372DNI9</accession>
<evidence type="ECO:0000256" key="1">
    <source>
        <dbReference type="SAM" id="MobiDB-lite"/>
    </source>
</evidence>
<protein>
    <submittedName>
        <fullName evidence="3">DnrO protein</fullName>
    </submittedName>
</protein>
<feature type="signal peptide" evidence="2">
    <location>
        <begin position="1"/>
        <end position="24"/>
    </location>
</feature>
<organism evidence="3 4">
    <name type="scientific">Cognatiluteimonas weifangensis</name>
    <dbReference type="NCBI Taxonomy" id="2303539"/>
    <lineage>
        <taxon>Bacteria</taxon>
        <taxon>Pseudomonadati</taxon>
        <taxon>Pseudomonadota</taxon>
        <taxon>Gammaproteobacteria</taxon>
        <taxon>Lysobacterales</taxon>
        <taxon>Lysobacteraceae</taxon>
        <taxon>Cognatiluteimonas</taxon>
    </lineage>
</organism>
<keyword evidence="2" id="KW-0732">Signal</keyword>
<feature type="compositionally biased region" description="Low complexity" evidence="1">
    <location>
        <begin position="31"/>
        <end position="41"/>
    </location>
</feature>
<gene>
    <name evidence="3" type="ORF">D0Y53_05225</name>
</gene>
<feature type="region of interest" description="Disordered" evidence="1">
    <location>
        <begin position="27"/>
        <end position="57"/>
    </location>
</feature>
<evidence type="ECO:0000313" key="4">
    <source>
        <dbReference type="Proteomes" id="UP000262917"/>
    </source>
</evidence>
<keyword evidence="4" id="KW-1185">Reference proteome</keyword>
<dbReference type="EMBL" id="QVPD01000004">
    <property type="protein sequence ID" value="RFP61135.1"/>
    <property type="molecule type" value="Genomic_DNA"/>
</dbReference>
<dbReference type="OrthoDB" id="6933865at2"/>
<comment type="caution">
    <text evidence="3">The sequence shown here is derived from an EMBL/GenBank/DDBJ whole genome shotgun (WGS) entry which is preliminary data.</text>
</comment>
<reference evidence="3 4" key="1">
    <citation type="submission" date="2018-08" db="EMBL/GenBank/DDBJ databases">
        <title>Lysobacter weifangensis sp. nov., a new member of the family 'Xanthomonadaceae', isolated from soil in a farmland.</title>
        <authorList>
            <person name="Zhao H."/>
        </authorList>
    </citation>
    <scope>NUCLEOTIDE SEQUENCE [LARGE SCALE GENOMIC DNA]</scope>
    <source>
        <strain evidence="3 4">WF-2</strain>
    </source>
</reference>
<dbReference type="AlphaFoldDB" id="A0A372DNI9"/>